<dbReference type="PANTHER" id="PTHR34391">
    <property type="entry name" value="UPF0658 GOLGI APPARATUS MEMBRANE PROTEIN C1952.10C-RELATED"/>
    <property type="match status" value="1"/>
</dbReference>
<gene>
    <name evidence="3" type="ORF">AMORRO_LOCUS923</name>
</gene>
<sequence length="366" mass="42659">MLSKLSLTGKIVFLSIILQAIIVSVLECLVVYFHVNYVSHYTLDKQGQGISEADLIYHAIFILSLGFQIVIAADALWHRNVVQLLSLVVFNLLSLIYASIQLYQHKILEDRGLSSDIFNPSNDFPTHEYTMNYYESRMRPLEYVIIGMVSGFSLFLGLLSINLTREFGWENYKTYSADMDIRKAYVSLSVLQTLIKLDIFFIGSYAIQLIPSQKIGYNMSIVEIVLIFFCGTMILLISWFSIVHEMKYLLLCVINMLCISLIYLIYELVRINIVKDPDPYEFTRRFLTFFLSTTWCLIFFTVVYSIICFRNMMKGIYVITDEEELEENPRKKRFSRILSPTHKPTSNRQSAIDQRRTRLSRRETLD</sequence>
<organism evidence="3 4">
    <name type="scientific">Acaulospora morrowiae</name>
    <dbReference type="NCBI Taxonomy" id="94023"/>
    <lineage>
        <taxon>Eukaryota</taxon>
        <taxon>Fungi</taxon>
        <taxon>Fungi incertae sedis</taxon>
        <taxon>Mucoromycota</taxon>
        <taxon>Glomeromycotina</taxon>
        <taxon>Glomeromycetes</taxon>
        <taxon>Diversisporales</taxon>
        <taxon>Acaulosporaceae</taxon>
        <taxon>Acaulospora</taxon>
    </lineage>
</organism>
<keyword evidence="2" id="KW-1133">Transmembrane helix</keyword>
<dbReference type="OrthoDB" id="2448307at2759"/>
<protein>
    <submittedName>
        <fullName evidence="3">6651_t:CDS:1</fullName>
    </submittedName>
</protein>
<feature type="transmembrane region" description="Helical" evidence="2">
    <location>
        <begin position="184"/>
        <end position="207"/>
    </location>
</feature>
<dbReference type="PANTHER" id="PTHR34391:SF1">
    <property type="entry name" value="UPF0658 GOLGI APPARATUS MEMBRANE PROTEIN C1952.10C-RELATED"/>
    <property type="match status" value="1"/>
</dbReference>
<feature type="compositionally biased region" description="Basic and acidic residues" evidence="1">
    <location>
        <begin position="353"/>
        <end position="366"/>
    </location>
</feature>
<feature type="transmembrane region" description="Helical" evidence="2">
    <location>
        <begin position="248"/>
        <end position="266"/>
    </location>
</feature>
<feature type="compositionally biased region" description="Polar residues" evidence="1">
    <location>
        <begin position="342"/>
        <end position="352"/>
    </location>
</feature>
<feature type="transmembrane region" description="Helical" evidence="2">
    <location>
        <begin position="143"/>
        <end position="163"/>
    </location>
</feature>
<comment type="caution">
    <text evidence="3">The sequence shown here is derived from an EMBL/GenBank/DDBJ whole genome shotgun (WGS) entry which is preliminary data.</text>
</comment>
<feature type="transmembrane region" description="Helical" evidence="2">
    <location>
        <begin position="12"/>
        <end position="35"/>
    </location>
</feature>
<feature type="region of interest" description="Disordered" evidence="1">
    <location>
        <begin position="339"/>
        <end position="366"/>
    </location>
</feature>
<keyword evidence="2" id="KW-0812">Transmembrane</keyword>
<reference evidence="3" key="1">
    <citation type="submission" date="2021-06" db="EMBL/GenBank/DDBJ databases">
        <authorList>
            <person name="Kallberg Y."/>
            <person name="Tangrot J."/>
            <person name="Rosling A."/>
        </authorList>
    </citation>
    <scope>NUCLEOTIDE SEQUENCE</scope>
    <source>
        <strain evidence="3">CL551</strain>
    </source>
</reference>
<keyword evidence="2" id="KW-0472">Membrane</keyword>
<evidence type="ECO:0000313" key="4">
    <source>
        <dbReference type="Proteomes" id="UP000789342"/>
    </source>
</evidence>
<name>A0A9N8YRL9_9GLOM</name>
<feature type="transmembrane region" description="Helical" evidence="2">
    <location>
        <begin position="84"/>
        <end position="103"/>
    </location>
</feature>
<feature type="transmembrane region" description="Helical" evidence="2">
    <location>
        <begin position="286"/>
        <end position="307"/>
    </location>
</feature>
<feature type="transmembrane region" description="Helical" evidence="2">
    <location>
        <begin position="219"/>
        <end position="241"/>
    </location>
</feature>
<accession>A0A9N8YRL9</accession>
<proteinExistence type="predicted"/>
<evidence type="ECO:0000256" key="2">
    <source>
        <dbReference type="SAM" id="Phobius"/>
    </source>
</evidence>
<dbReference type="EMBL" id="CAJVPV010000325">
    <property type="protein sequence ID" value="CAG8451562.1"/>
    <property type="molecule type" value="Genomic_DNA"/>
</dbReference>
<dbReference type="Proteomes" id="UP000789342">
    <property type="component" value="Unassembled WGS sequence"/>
</dbReference>
<dbReference type="InterPro" id="IPR040410">
    <property type="entry name" value="UPF0658_Golgi"/>
</dbReference>
<evidence type="ECO:0000256" key="1">
    <source>
        <dbReference type="SAM" id="MobiDB-lite"/>
    </source>
</evidence>
<dbReference type="AlphaFoldDB" id="A0A9N8YRL9"/>
<evidence type="ECO:0000313" key="3">
    <source>
        <dbReference type="EMBL" id="CAG8451562.1"/>
    </source>
</evidence>
<keyword evidence="4" id="KW-1185">Reference proteome</keyword>
<feature type="transmembrane region" description="Helical" evidence="2">
    <location>
        <begin position="55"/>
        <end position="77"/>
    </location>
</feature>
<dbReference type="GO" id="GO:0005794">
    <property type="term" value="C:Golgi apparatus"/>
    <property type="evidence" value="ECO:0007669"/>
    <property type="project" value="TreeGrafter"/>
</dbReference>